<dbReference type="Gene3D" id="3.60.20.10">
    <property type="entry name" value="Glutamine Phosphoribosylpyrophosphate, subunit 1, domain 1"/>
    <property type="match status" value="1"/>
</dbReference>
<dbReference type="InterPro" id="IPR043146">
    <property type="entry name" value="Penicillin_amidase_N_B-knob"/>
</dbReference>
<evidence type="ECO:0000256" key="3">
    <source>
        <dbReference type="ARBA" id="ARBA00023145"/>
    </source>
</evidence>
<dbReference type="PIRSF" id="PIRSF001227">
    <property type="entry name" value="Pen_acylase"/>
    <property type="match status" value="1"/>
</dbReference>
<dbReference type="EMBL" id="NGJN01000006">
    <property type="protein sequence ID" value="OZV67606.1"/>
    <property type="molecule type" value="Genomic_DNA"/>
</dbReference>
<keyword evidence="5" id="KW-0479">Metal-binding</keyword>
<dbReference type="InterPro" id="IPR014395">
    <property type="entry name" value="Pen/GL7ACA/AHL_acylase"/>
</dbReference>
<comment type="caution">
    <text evidence="6">The sequence shown here is derived from an EMBL/GenBank/DDBJ whole genome shotgun (WGS) entry which is preliminary data.</text>
</comment>
<dbReference type="Gene3D" id="1.10.439.10">
    <property type="entry name" value="Penicillin Amidohydrolase, domain 1"/>
    <property type="match status" value="1"/>
</dbReference>
<dbReference type="PANTHER" id="PTHR34218">
    <property type="entry name" value="PEPTIDASE S45 PENICILLIN AMIDASE"/>
    <property type="match status" value="1"/>
</dbReference>
<keyword evidence="5" id="KW-0106">Calcium</keyword>
<dbReference type="InterPro" id="IPR023343">
    <property type="entry name" value="Penicillin_amidase_dom1"/>
</dbReference>
<feature type="active site" description="Nucleophile" evidence="4">
    <location>
        <position position="274"/>
    </location>
</feature>
<dbReference type="GO" id="GO:0017000">
    <property type="term" value="P:antibiotic biosynthetic process"/>
    <property type="evidence" value="ECO:0007669"/>
    <property type="project" value="InterPro"/>
</dbReference>
<dbReference type="InterPro" id="IPR002692">
    <property type="entry name" value="S45"/>
</dbReference>
<dbReference type="OrthoDB" id="9759796at2"/>
<proteinExistence type="inferred from homology"/>
<dbReference type="InterPro" id="IPR043147">
    <property type="entry name" value="Penicillin_amidase_A-knob"/>
</dbReference>
<keyword evidence="7" id="KW-1185">Reference proteome</keyword>
<feature type="binding site" evidence="5">
    <location>
        <position position="349"/>
    </location>
    <ligand>
        <name>Ca(2+)</name>
        <dbReference type="ChEBI" id="CHEBI:29108"/>
    </ligand>
</feature>
<dbReference type="Gene3D" id="1.10.1400.10">
    <property type="match status" value="1"/>
</dbReference>
<dbReference type="AlphaFoldDB" id="A0A265UQK0"/>
<gene>
    <name evidence="6" type="ORF">CA834_11695</name>
</gene>
<reference evidence="6 7" key="1">
    <citation type="submission" date="2017-05" db="EMBL/GenBank/DDBJ databases">
        <title>The draft genome sequence of Idiomarina salinarum WNB302.</title>
        <authorList>
            <person name="Sun Y."/>
            <person name="Chen B."/>
            <person name="Du Z."/>
        </authorList>
    </citation>
    <scope>NUCLEOTIDE SEQUENCE [LARGE SCALE GENOMIC DNA]</scope>
    <source>
        <strain evidence="6 7">WNB302</strain>
    </source>
</reference>
<keyword evidence="3" id="KW-0865">Zymogen</keyword>
<comment type="similarity">
    <text evidence="1">Belongs to the peptidase S45 family.</text>
</comment>
<dbReference type="GO" id="GO:0046872">
    <property type="term" value="F:metal ion binding"/>
    <property type="evidence" value="ECO:0007669"/>
    <property type="project" value="UniProtKB-KW"/>
</dbReference>
<evidence type="ECO:0000313" key="7">
    <source>
        <dbReference type="Proteomes" id="UP000216840"/>
    </source>
</evidence>
<dbReference type="CDD" id="cd03747">
    <property type="entry name" value="Ntn_PGA_like"/>
    <property type="match status" value="1"/>
</dbReference>
<feature type="binding site" evidence="5">
    <location>
        <position position="346"/>
    </location>
    <ligand>
        <name>Ca(2+)</name>
        <dbReference type="ChEBI" id="CHEBI:29108"/>
    </ligand>
</feature>
<keyword evidence="2" id="KW-0378">Hydrolase</keyword>
<sequence length="805" mass="92165">MKYLKLTLSFLLTLGIFYVLNTKLGPIPPLGKFLNPYTGIWQNETDENITGEIVISGLKEPVSILYDDLLIPHIFAQNDADLYRAQGYVTAKHRLWQLEFQTYAAAGRLSEIVGEGALNYDRQQRRLGMVYGAEQALERMANDTETMSYLEAYSDGVNAYINCLKDKNLPLEYKLLNYKPEPWNIKKTALLLMYMTKTLASREHDLEYTNALRIFGEDTFNKLYPEFFEIIDPIIPKETDWSFITAQQTATPLSELPLDTISETLSKPHENNGSNNWAISGEKSITGHPILANDPHLTLNLPSIWYVMQLSTPEHSSMGATLPGALGVISGFNTHIAWGETNATRDLLDWYKIVFKDDTRTQYKYGDGWRDVTERIEEIKVKNGKTLKDTVLYTHHGPVVYDHNFKGDNPLSGYAMKWIGLEGGNNQRTFLDLNRGKNYDDYLNAIKPYVAPAQNFVFASAEGDIALWIQGKFPNKWEGQGKFLMDGSNPDHDWPDFIPQEFNAHTKNPERGFVSSANQHPVDEQYPFYVFNDGYDTYRSRVINNFFRSKDKFSVEDLKGLQNNTFNLKASELLPYVFETMDTSSLTEDELRIYDEVKNWDFYSDIDKLAPSIWSAWWPRLYAKVWDEFDIEDVALDVPFTYQTIYMLTHMSNDEFMDVKDTPEKESAQDLFLLTFKEAANELMEWKATNGEYNYQNYKGTFVGHLLQGLPAFSRFELPIGGDRNTVNAMDKNHGPSWRMVVELSSPPKAYGIYPGGQSGNPGSKFYDNFIDDWATGKYHSLNFLQSNTPTKDIIGTQTLIPSDQ</sequence>
<protein>
    <submittedName>
        <fullName evidence="6">Penicillin acylase family protein</fullName>
    </submittedName>
</protein>
<evidence type="ECO:0000256" key="5">
    <source>
        <dbReference type="PIRSR" id="PIRSR001227-2"/>
    </source>
</evidence>
<dbReference type="GO" id="GO:0016811">
    <property type="term" value="F:hydrolase activity, acting on carbon-nitrogen (but not peptide) bonds, in linear amides"/>
    <property type="evidence" value="ECO:0007669"/>
    <property type="project" value="InterPro"/>
</dbReference>
<dbReference type="PANTHER" id="PTHR34218:SF4">
    <property type="entry name" value="ACYL-HOMOSERINE LACTONE ACYLASE QUIP"/>
    <property type="match status" value="1"/>
</dbReference>
<evidence type="ECO:0000313" key="6">
    <source>
        <dbReference type="EMBL" id="OZV67606.1"/>
    </source>
</evidence>
<dbReference type="InterPro" id="IPR029055">
    <property type="entry name" value="Ntn_hydrolases_N"/>
</dbReference>
<organism evidence="6 7">
    <name type="scientific">Winogradskyella aurantia</name>
    <dbReference type="NCBI Taxonomy" id="1915063"/>
    <lineage>
        <taxon>Bacteria</taxon>
        <taxon>Pseudomonadati</taxon>
        <taxon>Bacteroidota</taxon>
        <taxon>Flavobacteriia</taxon>
        <taxon>Flavobacteriales</taxon>
        <taxon>Flavobacteriaceae</taxon>
        <taxon>Winogradskyella</taxon>
    </lineage>
</organism>
<dbReference type="RefSeq" id="WP_094968901.1">
    <property type="nucleotide sequence ID" value="NZ_NGJN01000006.1"/>
</dbReference>
<dbReference type="Pfam" id="PF01804">
    <property type="entry name" value="Penicil_amidase"/>
    <property type="match status" value="1"/>
</dbReference>
<name>A0A265UQK0_9FLAO</name>
<evidence type="ECO:0000256" key="4">
    <source>
        <dbReference type="PIRSR" id="PIRSR001227-1"/>
    </source>
</evidence>
<dbReference type="SUPFAM" id="SSF56235">
    <property type="entry name" value="N-terminal nucleophile aminohydrolases (Ntn hydrolases)"/>
    <property type="match status" value="1"/>
</dbReference>
<evidence type="ECO:0000256" key="2">
    <source>
        <dbReference type="ARBA" id="ARBA00022801"/>
    </source>
</evidence>
<comment type="cofactor">
    <cofactor evidence="5">
        <name>Ca(2+)</name>
        <dbReference type="ChEBI" id="CHEBI:29108"/>
    </cofactor>
    <text evidence="5">Binds 1 Ca(2+) ion per dimer.</text>
</comment>
<dbReference type="Proteomes" id="UP000216840">
    <property type="component" value="Unassembled WGS sequence"/>
</dbReference>
<evidence type="ECO:0000256" key="1">
    <source>
        <dbReference type="ARBA" id="ARBA00006586"/>
    </source>
</evidence>
<accession>A0A265UQK0</accession>
<dbReference type="Gene3D" id="2.30.120.10">
    <property type="match status" value="1"/>
</dbReference>